<dbReference type="Pfam" id="PF12275">
    <property type="entry name" value="DUF3616"/>
    <property type="match status" value="2"/>
</dbReference>
<accession>A0A011MFZ7</accession>
<comment type="caution">
    <text evidence="3">The sequence shown here is derived from an EMBL/GenBank/DDBJ whole genome shotgun (WGS) entry which is preliminary data.</text>
</comment>
<dbReference type="STRING" id="1454001.AW08_01075"/>
<protein>
    <recommendedName>
        <fullName evidence="2">DUF3616 domain-containing protein</fullName>
    </recommendedName>
</protein>
<feature type="domain" description="DUF3616" evidence="2">
    <location>
        <begin position="146"/>
        <end position="276"/>
    </location>
</feature>
<dbReference type="AlphaFoldDB" id="A0A011MFZ7"/>
<dbReference type="PATRIC" id="fig|1454001.3.peg.1021"/>
<dbReference type="InterPro" id="IPR022060">
    <property type="entry name" value="DUF3616"/>
</dbReference>
<reference evidence="3" key="1">
    <citation type="submission" date="2014-02" db="EMBL/GenBank/DDBJ databases">
        <title>Expanding our view of genomic diversity in Candidatus Accumulibacter clades.</title>
        <authorList>
            <person name="Skennerton C.T."/>
            <person name="Barr J.J."/>
            <person name="Slater F.R."/>
            <person name="Bond P.L."/>
            <person name="Tyson G.W."/>
        </authorList>
    </citation>
    <scope>NUCLEOTIDE SEQUENCE [LARGE SCALE GENOMIC DNA]</scope>
</reference>
<evidence type="ECO:0000313" key="4">
    <source>
        <dbReference type="Proteomes" id="UP000020218"/>
    </source>
</evidence>
<feature type="domain" description="DUF3616" evidence="2">
    <location>
        <begin position="39"/>
        <end position="114"/>
    </location>
</feature>
<dbReference type="Proteomes" id="UP000020218">
    <property type="component" value="Unassembled WGS sequence"/>
</dbReference>
<gene>
    <name evidence="3" type="ORF">AW08_01075</name>
</gene>
<organism evidence="3 4">
    <name type="scientific">Candidatus Accumulibacter adjunctus</name>
    <dbReference type="NCBI Taxonomy" id="1454001"/>
    <lineage>
        <taxon>Bacteria</taxon>
        <taxon>Pseudomonadati</taxon>
        <taxon>Pseudomonadota</taxon>
        <taxon>Betaproteobacteria</taxon>
        <taxon>Candidatus Accumulibacter</taxon>
    </lineage>
</organism>
<keyword evidence="1" id="KW-0732">Signal</keyword>
<name>A0A011MFZ7_9PROT</name>
<sequence length="334" mass="35778">MKAVLTVVVVALLTAVSPASRADPPELFSYRGPCDASAAVALDAEHFVVGNDEDAVLRVYRRGEAMAVGRGLDLARFLDVSAGDEVDIEAVARVGRRLYWISSHGRNSSGRKEESRRRFFATEIVDAADGRPPYLRTVGTPYTGLLRALEKAPELRPYRLRDAARRAAEAAGGFNIEGLAATPDGSLLIGLRNPLPQRRALLVPLLNPAAVVAGEQAAELAPAIELDLAERGIRSIERVGSSYLIVAGPPADSGSFMLFRWSGAASDAPQALIDVDLQDLRPEALFAVPGSRLVQLLSDDGGVRSAGGRECKKLPRQQQGFRSLTLPLLPLEGR</sequence>
<dbReference type="EMBL" id="JFAX01000004">
    <property type="protein sequence ID" value="EXI68763.1"/>
    <property type="molecule type" value="Genomic_DNA"/>
</dbReference>
<evidence type="ECO:0000256" key="1">
    <source>
        <dbReference type="SAM" id="SignalP"/>
    </source>
</evidence>
<feature type="chain" id="PRO_5001462020" description="DUF3616 domain-containing protein" evidence="1">
    <location>
        <begin position="23"/>
        <end position="334"/>
    </location>
</feature>
<evidence type="ECO:0000313" key="3">
    <source>
        <dbReference type="EMBL" id="EXI68763.1"/>
    </source>
</evidence>
<keyword evidence="4" id="KW-1185">Reference proteome</keyword>
<evidence type="ECO:0000259" key="2">
    <source>
        <dbReference type="Pfam" id="PF12275"/>
    </source>
</evidence>
<feature type="signal peptide" evidence="1">
    <location>
        <begin position="1"/>
        <end position="22"/>
    </location>
</feature>
<proteinExistence type="predicted"/>